<sequence length="112" mass="13103">MLWRLLSCMTLQDVSEILQILKGCFQLVRVVEENHFPSIIHRRIIPPLITFSIYRHNPIDSSHTARQLMDTKEGFWWDKVNIDELQTMEELTKFEDELESLKNTATSEAAGN</sequence>
<gene>
    <name evidence="1" type="ORF">Syun_031342</name>
</gene>
<protein>
    <submittedName>
        <fullName evidence="1">Uncharacterized protein</fullName>
    </submittedName>
</protein>
<keyword evidence="2" id="KW-1185">Reference proteome</keyword>
<dbReference type="Proteomes" id="UP001420932">
    <property type="component" value="Unassembled WGS sequence"/>
</dbReference>
<comment type="caution">
    <text evidence="1">The sequence shown here is derived from an EMBL/GenBank/DDBJ whole genome shotgun (WGS) entry which is preliminary data.</text>
</comment>
<organism evidence="1 2">
    <name type="scientific">Stephania yunnanensis</name>
    <dbReference type="NCBI Taxonomy" id="152371"/>
    <lineage>
        <taxon>Eukaryota</taxon>
        <taxon>Viridiplantae</taxon>
        <taxon>Streptophyta</taxon>
        <taxon>Embryophyta</taxon>
        <taxon>Tracheophyta</taxon>
        <taxon>Spermatophyta</taxon>
        <taxon>Magnoliopsida</taxon>
        <taxon>Ranunculales</taxon>
        <taxon>Menispermaceae</taxon>
        <taxon>Menispermoideae</taxon>
        <taxon>Cissampelideae</taxon>
        <taxon>Stephania</taxon>
    </lineage>
</organism>
<dbReference type="EMBL" id="JBBNAF010000059">
    <property type="protein sequence ID" value="KAK9080945.1"/>
    <property type="molecule type" value="Genomic_DNA"/>
</dbReference>
<accession>A0AAP0DWY6</accession>
<proteinExistence type="predicted"/>
<dbReference type="AlphaFoldDB" id="A0AAP0DWY6"/>
<evidence type="ECO:0000313" key="1">
    <source>
        <dbReference type="EMBL" id="KAK9080945.1"/>
    </source>
</evidence>
<name>A0AAP0DWY6_9MAGN</name>
<evidence type="ECO:0000313" key="2">
    <source>
        <dbReference type="Proteomes" id="UP001420932"/>
    </source>
</evidence>
<reference evidence="1 2" key="1">
    <citation type="submission" date="2024-01" db="EMBL/GenBank/DDBJ databases">
        <title>Genome assemblies of Stephania.</title>
        <authorList>
            <person name="Yang L."/>
        </authorList>
    </citation>
    <scope>NUCLEOTIDE SEQUENCE [LARGE SCALE GENOMIC DNA]</scope>
    <source>
        <strain evidence="1">YNDBR</strain>
        <tissue evidence="1">Leaf</tissue>
    </source>
</reference>